<reference evidence="2 3" key="1">
    <citation type="journal article" date="2016" name="Mol. Biol. Evol.">
        <title>Comparative Genomics of Early-Diverging Mushroom-Forming Fungi Provides Insights into the Origins of Lignocellulose Decay Capabilities.</title>
        <authorList>
            <person name="Nagy L.G."/>
            <person name="Riley R."/>
            <person name="Tritt A."/>
            <person name="Adam C."/>
            <person name="Daum C."/>
            <person name="Floudas D."/>
            <person name="Sun H."/>
            <person name="Yadav J.S."/>
            <person name="Pangilinan J."/>
            <person name="Larsson K.H."/>
            <person name="Matsuura K."/>
            <person name="Barry K."/>
            <person name="Labutti K."/>
            <person name="Kuo R."/>
            <person name="Ohm R.A."/>
            <person name="Bhattacharya S.S."/>
            <person name="Shirouzu T."/>
            <person name="Yoshinaga Y."/>
            <person name="Martin F.M."/>
            <person name="Grigoriev I.V."/>
            <person name="Hibbett D.S."/>
        </authorList>
    </citation>
    <scope>NUCLEOTIDE SEQUENCE [LARGE SCALE GENOMIC DNA]</scope>
    <source>
        <strain evidence="2 3">HHB9708</strain>
    </source>
</reference>
<dbReference type="InterPro" id="IPR045338">
    <property type="entry name" value="DUF6535"/>
</dbReference>
<dbReference type="AlphaFoldDB" id="A0A164X9K0"/>
<dbReference type="Pfam" id="PF20153">
    <property type="entry name" value="DUF6535"/>
    <property type="match status" value="1"/>
</dbReference>
<keyword evidence="3" id="KW-1185">Reference proteome</keyword>
<proteinExistence type="predicted"/>
<gene>
    <name evidence="2" type="ORF">SISNIDRAFT_451370</name>
</gene>
<protein>
    <recommendedName>
        <fullName evidence="1">DUF6535 domain-containing protein</fullName>
    </recommendedName>
</protein>
<name>A0A164X9K0_9AGAM</name>
<feature type="domain" description="DUF6535" evidence="1">
    <location>
        <begin position="62"/>
        <end position="95"/>
    </location>
</feature>
<accession>A0A164X9K0</accession>
<evidence type="ECO:0000313" key="2">
    <source>
        <dbReference type="EMBL" id="KZS95753.1"/>
    </source>
</evidence>
<dbReference type="EMBL" id="KV419400">
    <property type="protein sequence ID" value="KZS95753.1"/>
    <property type="molecule type" value="Genomic_DNA"/>
</dbReference>
<evidence type="ECO:0000259" key="1">
    <source>
        <dbReference type="Pfam" id="PF20153"/>
    </source>
</evidence>
<sequence>MSSHAEQGNMSKSMSDPFESPLFRRLLEAVEKQVHHTETLQKEALKDERAYALGKWGDEPAWKAMYKMATAITKEMTDEWKDGMDATLIFVRIFLNKPTMSRGYSLTNLLISFRLLSF</sequence>
<organism evidence="2 3">
    <name type="scientific">Sistotremastrum niveocremeum HHB9708</name>
    <dbReference type="NCBI Taxonomy" id="1314777"/>
    <lineage>
        <taxon>Eukaryota</taxon>
        <taxon>Fungi</taxon>
        <taxon>Dikarya</taxon>
        <taxon>Basidiomycota</taxon>
        <taxon>Agaricomycotina</taxon>
        <taxon>Agaricomycetes</taxon>
        <taxon>Sistotremastrales</taxon>
        <taxon>Sistotremastraceae</taxon>
        <taxon>Sertulicium</taxon>
        <taxon>Sertulicium niveocremeum</taxon>
    </lineage>
</organism>
<dbReference type="Proteomes" id="UP000076722">
    <property type="component" value="Unassembled WGS sequence"/>
</dbReference>
<evidence type="ECO:0000313" key="3">
    <source>
        <dbReference type="Proteomes" id="UP000076722"/>
    </source>
</evidence>